<reference evidence="1 2" key="1">
    <citation type="submission" date="2018-02" db="EMBL/GenBank/DDBJ databases">
        <title>Draft genome of wild Prunus yedoensis var. nudiflora.</title>
        <authorList>
            <person name="Baek S."/>
            <person name="Kim J.-H."/>
            <person name="Choi K."/>
            <person name="Kim G.-B."/>
            <person name="Cho A."/>
            <person name="Jang H."/>
            <person name="Shin C.-H."/>
            <person name="Yu H.-J."/>
            <person name="Mun J.-H."/>
        </authorList>
    </citation>
    <scope>NUCLEOTIDE SEQUENCE [LARGE SCALE GENOMIC DNA]</scope>
    <source>
        <strain evidence="2">cv. Jeju island</strain>
        <tissue evidence="1">Leaf</tissue>
    </source>
</reference>
<keyword evidence="2" id="KW-1185">Reference proteome</keyword>
<comment type="caution">
    <text evidence="1">The sequence shown here is derived from an EMBL/GenBank/DDBJ whole genome shotgun (WGS) entry which is preliminary data.</text>
</comment>
<dbReference type="AlphaFoldDB" id="A0A314UFI0"/>
<evidence type="ECO:0000313" key="2">
    <source>
        <dbReference type="Proteomes" id="UP000250321"/>
    </source>
</evidence>
<organism evidence="1 2">
    <name type="scientific">Prunus yedoensis var. nudiflora</name>
    <dbReference type="NCBI Taxonomy" id="2094558"/>
    <lineage>
        <taxon>Eukaryota</taxon>
        <taxon>Viridiplantae</taxon>
        <taxon>Streptophyta</taxon>
        <taxon>Embryophyta</taxon>
        <taxon>Tracheophyta</taxon>
        <taxon>Spermatophyta</taxon>
        <taxon>Magnoliopsida</taxon>
        <taxon>eudicotyledons</taxon>
        <taxon>Gunneridae</taxon>
        <taxon>Pentapetalae</taxon>
        <taxon>rosids</taxon>
        <taxon>fabids</taxon>
        <taxon>Rosales</taxon>
        <taxon>Rosaceae</taxon>
        <taxon>Amygdaloideae</taxon>
        <taxon>Amygdaleae</taxon>
        <taxon>Prunus</taxon>
    </lineage>
</organism>
<dbReference type="EMBL" id="PJQY01003668">
    <property type="protein sequence ID" value="PQM35496.1"/>
    <property type="molecule type" value="Genomic_DNA"/>
</dbReference>
<name>A0A314UFI0_PRUYE</name>
<protein>
    <submittedName>
        <fullName evidence="1">Uncharacterized protein</fullName>
    </submittedName>
</protein>
<evidence type="ECO:0000313" key="1">
    <source>
        <dbReference type="EMBL" id="PQM35496.1"/>
    </source>
</evidence>
<proteinExistence type="predicted"/>
<accession>A0A314UFI0</accession>
<sequence length="61" mass="7358">MTTFRLKHRNWKWIIYSNHDLPRGLDAIDIKVDASKASFGSWERRLEDEKSIVFPFPFLDY</sequence>
<dbReference type="Proteomes" id="UP000250321">
    <property type="component" value="Unassembled WGS sequence"/>
</dbReference>
<gene>
    <name evidence="1" type="ORF">Pyn_32766</name>
</gene>